<feature type="signal peptide" evidence="4">
    <location>
        <begin position="1"/>
        <end position="19"/>
    </location>
</feature>
<reference evidence="5 6" key="1">
    <citation type="journal article" date="2013" name="Int. J. Syst. Evol. Microbiol.">
        <title>Kordia antarctica sp. nov., isolated from Antarctic seawater.</title>
        <authorList>
            <person name="Baek K."/>
            <person name="Choi A."/>
            <person name="Kang I."/>
            <person name="Lee K."/>
            <person name="Cho J.C."/>
        </authorList>
    </citation>
    <scope>NUCLEOTIDE SEQUENCE [LARGE SCALE GENOMIC DNA]</scope>
    <source>
        <strain evidence="5 6">IMCC3317</strain>
    </source>
</reference>
<evidence type="ECO:0000313" key="5">
    <source>
        <dbReference type="EMBL" id="QHI36882.1"/>
    </source>
</evidence>
<dbReference type="Gene3D" id="2.40.170.20">
    <property type="entry name" value="TonB-dependent receptor, beta-barrel domain"/>
    <property type="match status" value="1"/>
</dbReference>
<evidence type="ECO:0000256" key="2">
    <source>
        <dbReference type="ARBA" id="ARBA00023136"/>
    </source>
</evidence>
<proteinExistence type="predicted"/>
<keyword evidence="4" id="KW-0732">Signal</keyword>
<evidence type="ECO:0008006" key="7">
    <source>
        <dbReference type="Google" id="ProtNLM"/>
    </source>
</evidence>
<dbReference type="RefSeq" id="WP_160129552.1">
    <property type="nucleotide sequence ID" value="NZ_CP019288.1"/>
</dbReference>
<keyword evidence="2" id="KW-0472">Membrane</keyword>
<dbReference type="Proteomes" id="UP000464657">
    <property type="component" value="Chromosome"/>
</dbReference>
<dbReference type="SUPFAM" id="SSF49464">
    <property type="entry name" value="Carboxypeptidase regulatory domain-like"/>
    <property type="match status" value="1"/>
</dbReference>
<comment type="subcellular location">
    <subcellularLocation>
        <location evidence="1">Cell outer membrane</location>
    </subcellularLocation>
</comment>
<dbReference type="Gene3D" id="2.60.40.1120">
    <property type="entry name" value="Carboxypeptidase-like, regulatory domain"/>
    <property type="match status" value="1"/>
</dbReference>
<accession>A0A7L4ZJS4</accession>
<gene>
    <name evidence="5" type="ORF">IMCC3317_22520</name>
</gene>
<sequence length="731" mass="82407">MFKKIAFLFFCLYGFALNAQVVISGKVTYIDRTPLSKVIIFIDGTLYETESDEKGDYTLEIDQVSNTDLLIIAHKKGYEDVFKNIIIRDGIKEIKFDIVLFNKVNSLSEVIIKGNRNITKISPIASETIKELDVLINTSDVNIISALDNVSGAQQIGETGELAVRGGAGAETKYFFDGMILRNQLGVSVQGQSSSFRFSPSFFKDLEFNASGYSAEYGQALSSILIMKSKDRPTANTLGILVSPFFVDVETSWLINKKESLEVKVNYLNFGIYAQIQEPTLSHLELDNGPRSLDANLFYKYKINENSYFKLFSYASTSKIASSSESIENKGIKEDSDIKNINSYNLATLNYELSSKTKLNFGMAFAHNDDMIRTDIRQNSITTSGVPLQIRSNDFHLKGNIKTTATKALSINVGSEFFHQETLFKSGDDETIVTDNLVAAHAEGTLRLVRNLFTSIGFRAEHSSLTEKKNLAPRFNVTYKNDKKWNISLSYGDFFQQTSPFNLLEAPSIEFLKASNWVFSIEKKYEDHTFKIEAFDKNYKRLVRSQSNILDASGNGFARGFDISGRGRNVFNKINYSFNYSYLDTKRLYRDFPIEANVPFASEHTASVALNTSFFGGNIITGLTYKYASGRSYFNPNRSNSEFNLDKTIAYQTLNANIIYSTKIKETPVLFITTITNALGKTQTFGYEYSTTDFSNRRAIQPIYNRFIFVGCYITLGLDKSDEFIDNLLNN</sequence>
<dbReference type="OrthoDB" id="1075473at2"/>
<evidence type="ECO:0000256" key="4">
    <source>
        <dbReference type="SAM" id="SignalP"/>
    </source>
</evidence>
<keyword evidence="6" id="KW-1185">Reference proteome</keyword>
<evidence type="ECO:0000256" key="1">
    <source>
        <dbReference type="ARBA" id="ARBA00004442"/>
    </source>
</evidence>
<name>A0A7L4ZJS4_9FLAO</name>
<dbReference type="InterPro" id="IPR036942">
    <property type="entry name" value="Beta-barrel_TonB_sf"/>
</dbReference>
<organism evidence="5 6">
    <name type="scientific">Kordia antarctica</name>
    <dbReference type="NCBI Taxonomy" id="1218801"/>
    <lineage>
        <taxon>Bacteria</taxon>
        <taxon>Pseudomonadati</taxon>
        <taxon>Bacteroidota</taxon>
        <taxon>Flavobacteriia</taxon>
        <taxon>Flavobacteriales</taxon>
        <taxon>Flavobacteriaceae</taxon>
        <taxon>Kordia</taxon>
    </lineage>
</organism>
<keyword evidence="3" id="KW-0998">Cell outer membrane</keyword>
<protein>
    <recommendedName>
        <fullName evidence="7">TonB-dependent receptor SusC</fullName>
    </recommendedName>
</protein>
<dbReference type="EMBL" id="CP019288">
    <property type="protein sequence ID" value="QHI36882.1"/>
    <property type="molecule type" value="Genomic_DNA"/>
</dbReference>
<evidence type="ECO:0000256" key="3">
    <source>
        <dbReference type="ARBA" id="ARBA00023237"/>
    </source>
</evidence>
<dbReference type="InterPro" id="IPR008969">
    <property type="entry name" value="CarboxyPept-like_regulatory"/>
</dbReference>
<dbReference type="GO" id="GO:0009279">
    <property type="term" value="C:cell outer membrane"/>
    <property type="evidence" value="ECO:0007669"/>
    <property type="project" value="UniProtKB-SubCell"/>
</dbReference>
<feature type="chain" id="PRO_5029863911" description="TonB-dependent receptor SusC" evidence="4">
    <location>
        <begin position="20"/>
        <end position="731"/>
    </location>
</feature>
<dbReference type="AlphaFoldDB" id="A0A7L4ZJS4"/>
<dbReference type="SUPFAM" id="SSF56935">
    <property type="entry name" value="Porins"/>
    <property type="match status" value="1"/>
</dbReference>
<dbReference type="KEGG" id="kan:IMCC3317_22520"/>
<evidence type="ECO:0000313" key="6">
    <source>
        <dbReference type="Proteomes" id="UP000464657"/>
    </source>
</evidence>